<dbReference type="Proteomes" id="UP000683925">
    <property type="component" value="Unassembled WGS sequence"/>
</dbReference>
<dbReference type="InterPro" id="IPR050349">
    <property type="entry name" value="WD_LIS1/nudF_dynein_reg"/>
</dbReference>
<gene>
    <name evidence="5" type="ORF">POCTA_138.1.T1390159</name>
</gene>
<evidence type="ECO:0000256" key="4">
    <source>
        <dbReference type="SAM" id="Coils"/>
    </source>
</evidence>
<dbReference type="EMBL" id="CAJJDP010000140">
    <property type="protein sequence ID" value="CAD8207004.1"/>
    <property type="molecule type" value="Genomic_DNA"/>
</dbReference>
<feature type="repeat" description="WD" evidence="3">
    <location>
        <begin position="2105"/>
        <end position="2136"/>
    </location>
</feature>
<dbReference type="Pfam" id="PF00400">
    <property type="entry name" value="WD40"/>
    <property type="match status" value="1"/>
</dbReference>
<evidence type="ECO:0000256" key="2">
    <source>
        <dbReference type="ARBA" id="ARBA00022737"/>
    </source>
</evidence>
<reference evidence="5" key="1">
    <citation type="submission" date="2021-01" db="EMBL/GenBank/DDBJ databases">
        <authorList>
            <consortium name="Genoscope - CEA"/>
            <person name="William W."/>
        </authorList>
    </citation>
    <scope>NUCLEOTIDE SEQUENCE</scope>
</reference>
<protein>
    <recommendedName>
        <fullName evidence="7">NACHT domain-containing protein</fullName>
    </recommendedName>
</protein>
<name>A0A8S1Y5F8_PAROT</name>
<dbReference type="InterPro" id="IPR001646">
    <property type="entry name" value="5peptide_repeat"/>
</dbReference>
<evidence type="ECO:0000256" key="3">
    <source>
        <dbReference type="PROSITE-ProRule" id="PRU00221"/>
    </source>
</evidence>
<dbReference type="PROSITE" id="PS50082">
    <property type="entry name" value="WD_REPEATS_2"/>
    <property type="match status" value="1"/>
</dbReference>
<sequence>MGFQPDYMQMNLRGGGAFCSQFIKKERRMMDQVKNNIIMTIKENTKQLMQLSQKFQEAPQFQEQAIQVMNILLSENKKLQQSYIRTTMCYLITIDNENDIYDILLDGLISLEAFIKHQTIKAHQVIYFCLDIFYIVYQFQVRLKGSFLPHQHRNQYATAIENLQNAAIAQNLFIYEISIIEIAYEYCQKDQYSPLKFRKDLFNNPKTFDVHTLFQENQQLLNYKFDSNQNVKEINHFELYCFYQSIKWAVILQVQIPNQPALLIPIRILEYTFSQHLLNEYSLLLTQYWIQIVFDLIAQAQYEPIHGNQNSMLVHNKFKELSKFLIEYYLKFYAQLKVKDSNIENLIINPYYEVITFLSKQAQYLKVVIDKINLIIKKFKNQSNLQLLTKLKNQYFKFVYLTNEIYQTVVLETQKLKLVNNNESQDFDEISKEYFKEIPKINQKIFGLIIGIEQSIKNPVGPQKIEVSEEIQFPKIIYSLIDSLRIYKEDQYYQYAKIQRQKQLINGGNPPQAKEVIDIKVPIKSAILMATSRFSDGFSNQKEISQINNDTNLSLRSDQLISLEDLNKLQLNCFKWDVILKNKSMHKENKKQILPQYRKGMEKLDLPEAAKWNILKENLNDQEQEIKKDIKEINLNIQSLITFKENVSSYIYDVIHEPDEEKKKIILNKAFQDLTKLIKDLKLDRLNGDFQMKNERKIPDINHQITFDELNKLELNYFTLPKVKNQKLDYNDLNLINRKSSYISKIQYILNKSFIGDVQMILKNEIAREYIPKKFLISQIFEKDSNSRLLYRHTQPEWKKAIQELTQNNLVSVMKELLRDMQELQAEVSNLDEEVQNHMIDLNSLINNFKSTNQLIISLGRNEDEIKNLIQEISQFTKKMEQERRQQRKKKIKKPEVLNIEPAKGYQECIENYKVVQLKRKLQLDTCNCQINPIYVEQRFKIKKYNEEEKISQELIYVNSLQQFQFECYCEVNEFLQNDKGWCEVLLLFGSQGSGKSRELRIIQNKLWGQYQSLGWFPILISLSSVTQNNKLFLGKLMQIFLNDQHYNDFIKAVNSKQIKVLFLLDNIDEVKIDIVKQNLIKLNFQHIGIDNKLIGKTVKFIASARSELKDLQNYQSYLSYNHNNINLMTEIELLPFNDDQRKQYFQLYHQISIKKIIFNHFIKHSNNKDQFEKIWETLEIDIQKFINQQEHEPKYLMDPNENYLDLQQAIVKSGLIENTQQNYFQQIVQDISRLRSTINYLEIIKNHRFENLTQTPLQLEFFVLQFSTLRTAFKDIYFKEQLKKSYSRLKQKYSNSSTQLQINRYSASLNVPSLMQIQIDPEAESVENTLQVLEQQNFFQKYQYFNLLRGDVRGIQMDTDVFAIKNDSNIVIDALRANNLTMYQIITTFVDELNTKYAKQLIDEIEPYEFHYVFEEISTNCKNLAFQMTTKNSLVTELQIIREDDEAEEQQSECEQLQYNPYLIIRQGNVCSFKNKIIQEYYFAHYLERILIKERMINDISNSELNKVNLTESNFTGALNILREDLRKTEKIKEKLIKIIKMSQDSQYTRVSSNCMYLISFLNFNLGGEDLQNIHISDTSISGISFFNCNLSGSVFKNVIINRCNFDFAKLNNVKWSKIQIAETASLQQKEKVEQVAFTPDGNYMISLSAVVLKKWDCRTYELISQVNQDKADHFQSLAISNDHFAYNKQYVATCSQKEIVLRDLNTLDDIQYKTQITFQPINALQFSPDAEIMGLIDSNGGMRCWKSDGQSLQTKQVGVENIIRHSPQPLYQINKIAFNESNSYFLFKGNSNLILFELQSLRGDPVQSIEADLFNASLNGKTFAIANKEDVIFYNWQCQNLIETYRINFRVQILQFITFNSKLQIGIQLKEDLVLWNTQDNCIQRIFKGYQKTQCYNINPEMNVIAQWNDINEIIKIWNMDDIKPNKYYQIFDNEVLKAEFSYNGQLIILQLQSKIIFWDCPNDECINILNEQTQFCFSKQGNYMATQWSRHGIILWDSTNIYDLRRLQIIHDIYSFKNIFFSTKQELLALITDDRELMKTWKLASIIKGSNNENEQIAINSEFGDIVCVAISGDDSQIAYVGIREPKSIQIYDKEKGVILKKLTHYQQILSIEYSSNGQLLASRSQDESIRVWYIKESGQNFIPLRIKYNPNLLDSQHICTWIPIFEKIIASNDGDQIILWEMLYSNYTTLLEEKMRFVQSNGNLNEEFQTYSKTSLVADDCKGQECLQVSFSPNAKYIAASYFPLNNTRFEEAERNTTINITPRIIIWKLEDKTVVQSFVLTFWQRFNFSSDSSSIVSLEYDEVNKTNKLKFDPIIRNADTVSNYIEMGFNHPFNYVTFSPKFQQFLAVREEKGFINHIVLFTIFDQQLILLDYFQVPYGLAVTFKNDGEFLVYSGRDTILIKKIYNVEQRTEVRRLKAENHWSQIISKSNDSTFFAFCDEKRQFILSTYDKTVQYENEMLNFQILSVSFDLKNHTMACGGEELNIEQGAEKKGVVKIIDIHNLEALDVLQNIIYAYKVIHVILSDDGTYLLIQEQDCQIYLLKKQKDIDQYQIEFMLDYAVGILNASFSSNQNDFIILIKGGNVFFYNFIDSSLRLKNDINKESKTLYRLKTIPKYYAIQARKCELEDAKISTEKSSLLQLFKCYGAH</sequence>
<evidence type="ECO:0000256" key="1">
    <source>
        <dbReference type="ARBA" id="ARBA00022574"/>
    </source>
</evidence>
<organism evidence="5 6">
    <name type="scientific">Paramecium octaurelia</name>
    <dbReference type="NCBI Taxonomy" id="43137"/>
    <lineage>
        <taxon>Eukaryota</taxon>
        <taxon>Sar</taxon>
        <taxon>Alveolata</taxon>
        <taxon>Ciliophora</taxon>
        <taxon>Intramacronucleata</taxon>
        <taxon>Oligohymenophorea</taxon>
        <taxon>Peniculida</taxon>
        <taxon>Parameciidae</taxon>
        <taxon>Paramecium</taxon>
    </lineage>
</organism>
<evidence type="ECO:0000313" key="6">
    <source>
        <dbReference type="Proteomes" id="UP000683925"/>
    </source>
</evidence>
<evidence type="ECO:0008006" key="7">
    <source>
        <dbReference type="Google" id="ProtNLM"/>
    </source>
</evidence>
<feature type="coiled-coil region" evidence="4">
    <location>
        <begin position="807"/>
        <end position="886"/>
    </location>
</feature>
<accession>A0A8S1Y5F8</accession>
<keyword evidence="4" id="KW-0175">Coiled coil</keyword>
<dbReference type="OMA" id="QHICTWI"/>
<dbReference type="SMART" id="SM00320">
    <property type="entry name" value="WD40"/>
    <property type="match status" value="4"/>
</dbReference>
<dbReference type="OrthoDB" id="307499at2759"/>
<dbReference type="Pfam" id="PF00805">
    <property type="entry name" value="Pentapeptide"/>
    <property type="match status" value="1"/>
</dbReference>
<dbReference type="PANTHER" id="PTHR44129">
    <property type="entry name" value="WD REPEAT-CONTAINING PROTEIN POP1"/>
    <property type="match status" value="1"/>
</dbReference>
<keyword evidence="6" id="KW-1185">Reference proteome</keyword>
<keyword evidence="1 3" id="KW-0853">WD repeat</keyword>
<dbReference type="PROSITE" id="PS50294">
    <property type="entry name" value="WD_REPEATS_REGION"/>
    <property type="match status" value="1"/>
</dbReference>
<comment type="caution">
    <text evidence="5">The sequence shown here is derived from an EMBL/GenBank/DDBJ whole genome shotgun (WGS) entry which is preliminary data.</text>
</comment>
<proteinExistence type="predicted"/>
<dbReference type="InterPro" id="IPR001680">
    <property type="entry name" value="WD40_rpt"/>
</dbReference>
<keyword evidence="2" id="KW-0677">Repeat</keyword>
<evidence type="ECO:0000313" key="5">
    <source>
        <dbReference type="EMBL" id="CAD8207004.1"/>
    </source>
</evidence>